<dbReference type="SUPFAM" id="SSF53850">
    <property type="entry name" value="Periplasmic binding protein-like II"/>
    <property type="match status" value="1"/>
</dbReference>
<gene>
    <name evidence="2" type="ORF">CEY11_20205</name>
</gene>
<dbReference type="AlphaFoldDB" id="A0A225M6K3"/>
<evidence type="ECO:0000256" key="1">
    <source>
        <dbReference type="ARBA" id="ARBA00006987"/>
    </source>
</evidence>
<dbReference type="InterPro" id="IPR005064">
    <property type="entry name" value="BUG"/>
</dbReference>
<evidence type="ECO:0000313" key="3">
    <source>
        <dbReference type="Proteomes" id="UP000214603"/>
    </source>
</evidence>
<organism evidence="2 3">
    <name type="scientific">Candidimonas nitroreducens</name>
    <dbReference type="NCBI Taxonomy" id="683354"/>
    <lineage>
        <taxon>Bacteria</taxon>
        <taxon>Pseudomonadati</taxon>
        <taxon>Pseudomonadota</taxon>
        <taxon>Betaproteobacteria</taxon>
        <taxon>Burkholderiales</taxon>
        <taxon>Alcaligenaceae</taxon>
        <taxon>Candidimonas</taxon>
    </lineage>
</organism>
<name>A0A225M6K3_9BURK</name>
<comment type="similarity">
    <text evidence="1">Belongs to the UPF0065 (bug) family.</text>
</comment>
<comment type="caution">
    <text evidence="2">The sequence shown here is derived from an EMBL/GenBank/DDBJ whole genome shotgun (WGS) entry which is preliminary data.</text>
</comment>
<dbReference type="PANTHER" id="PTHR42928:SF5">
    <property type="entry name" value="BLR1237 PROTEIN"/>
    <property type="match status" value="1"/>
</dbReference>
<evidence type="ECO:0000313" key="2">
    <source>
        <dbReference type="EMBL" id="OWT55740.1"/>
    </source>
</evidence>
<dbReference type="Gene3D" id="3.40.190.150">
    <property type="entry name" value="Bordetella uptake gene, domain 1"/>
    <property type="match status" value="1"/>
</dbReference>
<keyword evidence="3" id="KW-1185">Reference proteome</keyword>
<dbReference type="PIRSF" id="PIRSF017082">
    <property type="entry name" value="YflP"/>
    <property type="match status" value="1"/>
</dbReference>
<dbReference type="CDD" id="cd13578">
    <property type="entry name" value="PBP2_Bug27"/>
    <property type="match status" value="1"/>
</dbReference>
<dbReference type="InterPro" id="IPR042100">
    <property type="entry name" value="Bug_dom1"/>
</dbReference>
<proteinExistence type="inferred from homology"/>
<dbReference type="Gene3D" id="3.40.190.10">
    <property type="entry name" value="Periplasmic binding protein-like II"/>
    <property type="match status" value="1"/>
</dbReference>
<dbReference type="PANTHER" id="PTHR42928">
    <property type="entry name" value="TRICARBOXYLATE-BINDING PROTEIN"/>
    <property type="match status" value="1"/>
</dbReference>
<dbReference type="Proteomes" id="UP000214603">
    <property type="component" value="Unassembled WGS sequence"/>
</dbReference>
<sequence>MVVLCATVAGNAWAAGYPSRPVHLVIPYPPGGSADILGRVMGKELEAQLGQPVVVDNRPGAGAIIGARYVANAAPDGYTLLMGTVSSNAMTPAVNPKAGYDPVKSFTPVARLASMPFVLLTRPSLHVKSFQQFLKLAKSKPGSISYGSAGLGTSNHLAGVLLSQQAGVRLSHIPYRGSAPAMNALLGGQVDAMFDLVPTSIAHIRAGTVDALATTGARRSPFLPKLPTLAELGLKDYQVTAWFGIFGPAGMPADVTKLLSQKINAALRKPDVEKQFKRLSITPEPETAAHFSAFVKQEAVKWHRVVDQAGLVLKP</sequence>
<dbReference type="EMBL" id="NJIH01000012">
    <property type="protein sequence ID" value="OWT55740.1"/>
    <property type="molecule type" value="Genomic_DNA"/>
</dbReference>
<dbReference type="OrthoDB" id="8678477at2"/>
<reference evidence="3" key="1">
    <citation type="submission" date="2017-06" db="EMBL/GenBank/DDBJ databases">
        <title>Herbaspirillum phytohormonus sp. nov., isolated from the root nodule of Robinia pseudoacacia in lead-zinc mine.</title>
        <authorList>
            <person name="Fan M."/>
            <person name="Lin Y."/>
        </authorList>
    </citation>
    <scope>NUCLEOTIDE SEQUENCE [LARGE SCALE GENOMIC DNA]</scope>
    <source>
        <strain evidence="3">SC-089</strain>
    </source>
</reference>
<accession>A0A225M6K3</accession>
<protein>
    <submittedName>
        <fullName evidence="2">ABC transporter substrate-binding protein</fullName>
    </submittedName>
</protein>
<dbReference type="Pfam" id="PF03401">
    <property type="entry name" value="TctC"/>
    <property type="match status" value="1"/>
</dbReference>